<dbReference type="InterPro" id="IPR010898">
    <property type="entry name" value="Hpre_diP_synth_I"/>
</dbReference>
<name>A0AAW5JR39_9FIRM</name>
<accession>A0AAW5JR39</accession>
<reference evidence="2" key="1">
    <citation type="submission" date="2022-06" db="EMBL/GenBank/DDBJ databases">
        <title>Isolation of gut microbiota from human fecal samples.</title>
        <authorList>
            <person name="Pamer E.G."/>
            <person name="Barat B."/>
            <person name="Waligurski E."/>
            <person name="Medina S."/>
            <person name="Paddock L."/>
            <person name="Mostad J."/>
        </authorList>
    </citation>
    <scope>NUCLEOTIDE SEQUENCE</scope>
    <source>
        <strain evidence="2">DFI.9.91</strain>
    </source>
</reference>
<evidence type="ECO:0000313" key="3">
    <source>
        <dbReference type="Proteomes" id="UP001204562"/>
    </source>
</evidence>
<keyword evidence="1" id="KW-0812">Transmembrane</keyword>
<evidence type="ECO:0000256" key="1">
    <source>
        <dbReference type="SAM" id="Phobius"/>
    </source>
</evidence>
<feature type="transmembrane region" description="Helical" evidence="1">
    <location>
        <begin position="66"/>
        <end position="90"/>
    </location>
</feature>
<organism evidence="2 3">
    <name type="scientific">Intestinimonas massiliensis</name>
    <name type="common">ex Afouda et al. 2020</name>
    <dbReference type="NCBI Taxonomy" id="1673721"/>
    <lineage>
        <taxon>Bacteria</taxon>
        <taxon>Bacillati</taxon>
        <taxon>Bacillota</taxon>
        <taxon>Clostridia</taxon>
        <taxon>Eubacteriales</taxon>
        <taxon>Intestinimonas</taxon>
    </lineage>
</organism>
<dbReference type="AlphaFoldDB" id="A0AAW5JR39"/>
<gene>
    <name evidence="2" type="ORF">NE579_03885</name>
</gene>
<dbReference type="RefSeq" id="WP_256303340.1">
    <property type="nucleotide sequence ID" value="NZ_JANFYS010000005.1"/>
</dbReference>
<protein>
    <submittedName>
        <fullName evidence="2">Gx transporter family protein</fullName>
    </submittedName>
</protein>
<dbReference type="Pfam" id="PF07456">
    <property type="entry name" value="Hpre_diP_synt_I"/>
    <property type="match status" value="1"/>
</dbReference>
<feature type="transmembrane region" description="Helical" evidence="1">
    <location>
        <begin position="102"/>
        <end position="126"/>
    </location>
</feature>
<keyword evidence="1" id="KW-0472">Membrane</keyword>
<dbReference type="PIRSF" id="PIRSF027391">
    <property type="entry name" value="Hpre_diP_synt_I"/>
    <property type="match status" value="1"/>
</dbReference>
<dbReference type="InterPro" id="IPR014535">
    <property type="entry name" value="Hpre_diP_synt_I"/>
</dbReference>
<dbReference type="Proteomes" id="UP001204562">
    <property type="component" value="Unassembled WGS sequence"/>
</dbReference>
<dbReference type="EMBL" id="JANFYS010000005">
    <property type="protein sequence ID" value="MCQ4769610.1"/>
    <property type="molecule type" value="Genomic_DNA"/>
</dbReference>
<evidence type="ECO:0000313" key="2">
    <source>
        <dbReference type="EMBL" id="MCQ4769610.1"/>
    </source>
</evidence>
<sequence length="181" mass="18443">MKTKALALCAVLVALALGLSYLERFLPLQMAVPLPGVKLGLANIVTLMALYFLGTRPAVTILGLRCVLGSLFGGGLSALAFSLTGGLLALGTMTLARRIPALSVYGVSVLGAAAHNLGQICAAMVLLGSVYVISYLPFLLAVSVLTGLATGAASSASFRALLAAGQRPIPTQEVSYAGNPR</sequence>
<keyword evidence="1" id="KW-1133">Transmembrane helix</keyword>
<comment type="caution">
    <text evidence="2">The sequence shown here is derived from an EMBL/GenBank/DDBJ whole genome shotgun (WGS) entry which is preliminary data.</text>
</comment>
<proteinExistence type="predicted"/>
<dbReference type="Gene3D" id="1.10.1760.20">
    <property type="match status" value="1"/>
</dbReference>
<feature type="transmembrane region" description="Helical" evidence="1">
    <location>
        <begin position="32"/>
        <end position="54"/>
    </location>
</feature>